<keyword evidence="2" id="KW-1185">Reference proteome</keyword>
<proteinExistence type="predicted"/>
<dbReference type="PANTHER" id="PTHR38115">
    <property type="entry name" value="LIPOCALIN-LIKE DOMAIN-CONTAINING PROTEIN"/>
    <property type="match status" value="1"/>
</dbReference>
<dbReference type="AlphaFoldDB" id="A0A136ILT5"/>
<name>A0A136ILT5_9PEZI</name>
<dbReference type="EMBL" id="KQ964275">
    <property type="protein sequence ID" value="KXJ85738.1"/>
    <property type="molecule type" value="Genomic_DNA"/>
</dbReference>
<protein>
    <submittedName>
        <fullName evidence="1">Uncharacterized protein</fullName>
    </submittedName>
</protein>
<dbReference type="Proteomes" id="UP000070501">
    <property type="component" value="Unassembled WGS sequence"/>
</dbReference>
<dbReference type="PANTHER" id="PTHR38115:SF1">
    <property type="entry name" value="LIPOCALIN-LIKE DOMAIN-CONTAINING PROTEIN"/>
    <property type="match status" value="1"/>
</dbReference>
<dbReference type="InterPro" id="IPR053037">
    <property type="entry name" value="Pericyclase_pydY-like"/>
</dbReference>
<reference evidence="2" key="1">
    <citation type="submission" date="2016-02" db="EMBL/GenBank/DDBJ databases">
        <title>Draft genome sequence of Microdochium bolleyi, a fungal endophyte of beachgrass.</title>
        <authorList>
            <consortium name="DOE Joint Genome Institute"/>
            <person name="David A.S."/>
            <person name="May G."/>
            <person name="Haridas S."/>
            <person name="Lim J."/>
            <person name="Wang M."/>
            <person name="Labutti K."/>
            <person name="Lipzen A."/>
            <person name="Barry K."/>
            <person name="Grigoriev I.V."/>
        </authorList>
    </citation>
    <scope>NUCLEOTIDE SEQUENCE [LARGE SCALE GENOMIC DNA]</scope>
    <source>
        <strain evidence="2">J235TASD1</strain>
    </source>
</reference>
<evidence type="ECO:0000313" key="2">
    <source>
        <dbReference type="Proteomes" id="UP000070501"/>
    </source>
</evidence>
<dbReference type="InParanoid" id="A0A136ILT5"/>
<sequence length="189" mass="20610">MTSPQAVDIEHLDGKWWLQDTQLSDALEPVLKGQNVPYLARKAMLLANISETIQTKTSPNGIKALVVTKAAAGLKGHSDTFDGTGEQVMMGGSGYFGGEAAAVRSWWVDDLASATHAATGKPLDPYLLEGWNDEGKYFVSCGDKSNMSDVSVWGFCVIGGKRYRAVKYYIRNGDQEVRARIVYAWAGKE</sequence>
<evidence type="ECO:0000313" key="1">
    <source>
        <dbReference type="EMBL" id="KXJ85738.1"/>
    </source>
</evidence>
<dbReference type="OrthoDB" id="425354at2759"/>
<gene>
    <name evidence="1" type="ORF">Micbo1qcDRAFT_209684</name>
</gene>
<organism evidence="1 2">
    <name type="scientific">Microdochium bolleyi</name>
    <dbReference type="NCBI Taxonomy" id="196109"/>
    <lineage>
        <taxon>Eukaryota</taxon>
        <taxon>Fungi</taxon>
        <taxon>Dikarya</taxon>
        <taxon>Ascomycota</taxon>
        <taxon>Pezizomycotina</taxon>
        <taxon>Sordariomycetes</taxon>
        <taxon>Xylariomycetidae</taxon>
        <taxon>Xylariales</taxon>
        <taxon>Microdochiaceae</taxon>
        <taxon>Microdochium</taxon>
    </lineage>
</organism>
<accession>A0A136ILT5</accession>